<dbReference type="SUPFAM" id="SSF53474">
    <property type="entry name" value="alpha/beta-Hydrolases"/>
    <property type="match status" value="1"/>
</dbReference>
<evidence type="ECO:0000256" key="2">
    <source>
        <dbReference type="ARBA" id="ARBA00004496"/>
    </source>
</evidence>
<comment type="catalytic activity">
    <reaction evidence="1">
        <text>Release of N-terminal proline from a peptide.</text>
        <dbReference type="EC" id="3.4.11.5"/>
    </reaction>
</comment>
<dbReference type="PANTHER" id="PTHR43722">
    <property type="entry name" value="PROLINE IMINOPEPTIDASE"/>
    <property type="match status" value="1"/>
</dbReference>
<evidence type="ECO:0000256" key="8">
    <source>
        <dbReference type="ARBA" id="ARBA00022670"/>
    </source>
</evidence>
<organism evidence="13 14">
    <name type="scientific">Pseudaquabacterium rugosum</name>
    <dbReference type="NCBI Taxonomy" id="2984194"/>
    <lineage>
        <taxon>Bacteria</taxon>
        <taxon>Pseudomonadati</taxon>
        <taxon>Pseudomonadota</taxon>
        <taxon>Betaproteobacteria</taxon>
        <taxon>Burkholderiales</taxon>
        <taxon>Sphaerotilaceae</taxon>
        <taxon>Pseudaquabacterium</taxon>
    </lineage>
</organism>
<dbReference type="InterPro" id="IPR005944">
    <property type="entry name" value="Pro_iminopeptidase"/>
</dbReference>
<proteinExistence type="inferred from homology"/>
<dbReference type="InterPro" id="IPR002410">
    <property type="entry name" value="Peptidase_S33"/>
</dbReference>
<reference evidence="13 14" key="1">
    <citation type="submission" date="2024-04" db="EMBL/GenBank/DDBJ databases">
        <title>Novel species of the genus Ideonella isolated from streams.</title>
        <authorList>
            <person name="Lu H."/>
        </authorList>
    </citation>
    <scope>NUCLEOTIDE SEQUENCE [LARGE SCALE GENOMIC DNA]</scope>
    <source>
        <strain evidence="13 14">BYS139W</strain>
    </source>
</reference>
<dbReference type="PRINTS" id="PR00793">
    <property type="entry name" value="PROAMNOPTASE"/>
</dbReference>
<dbReference type="Proteomes" id="UP001368500">
    <property type="component" value="Unassembled WGS sequence"/>
</dbReference>
<keyword evidence="7" id="KW-0963">Cytoplasm</keyword>
<dbReference type="EC" id="3.4.11.5" evidence="4"/>
<comment type="subcellular location">
    <subcellularLocation>
        <location evidence="2">Cytoplasm</location>
    </subcellularLocation>
</comment>
<dbReference type="InterPro" id="IPR029058">
    <property type="entry name" value="AB_hydrolase_fold"/>
</dbReference>
<dbReference type="RefSeq" id="WP_341374958.1">
    <property type="nucleotide sequence ID" value="NZ_JBBUTF010000013.1"/>
</dbReference>
<evidence type="ECO:0000256" key="9">
    <source>
        <dbReference type="ARBA" id="ARBA00022801"/>
    </source>
</evidence>
<feature type="region of interest" description="Disordered" evidence="11">
    <location>
        <begin position="1"/>
        <end position="27"/>
    </location>
</feature>
<keyword evidence="6" id="KW-0031">Aminopeptidase</keyword>
<dbReference type="GO" id="GO:0016787">
    <property type="term" value="F:hydrolase activity"/>
    <property type="evidence" value="ECO:0007669"/>
    <property type="project" value="UniProtKB-KW"/>
</dbReference>
<evidence type="ECO:0000256" key="6">
    <source>
        <dbReference type="ARBA" id="ARBA00022438"/>
    </source>
</evidence>
<accession>A0ABU9BB91</accession>
<evidence type="ECO:0000259" key="12">
    <source>
        <dbReference type="Pfam" id="PF00561"/>
    </source>
</evidence>
<dbReference type="InterPro" id="IPR000073">
    <property type="entry name" value="AB_hydrolase_1"/>
</dbReference>
<dbReference type="PANTHER" id="PTHR43722:SF1">
    <property type="entry name" value="PROLINE IMINOPEPTIDASE"/>
    <property type="match status" value="1"/>
</dbReference>
<dbReference type="Gene3D" id="3.40.50.1820">
    <property type="entry name" value="alpha/beta hydrolase"/>
    <property type="match status" value="1"/>
</dbReference>
<evidence type="ECO:0000256" key="3">
    <source>
        <dbReference type="ARBA" id="ARBA00010088"/>
    </source>
</evidence>
<keyword evidence="9 13" id="KW-0378">Hydrolase</keyword>
<evidence type="ECO:0000256" key="5">
    <source>
        <dbReference type="ARBA" id="ARBA00021843"/>
    </source>
</evidence>
<evidence type="ECO:0000256" key="1">
    <source>
        <dbReference type="ARBA" id="ARBA00001585"/>
    </source>
</evidence>
<protein>
    <recommendedName>
        <fullName evidence="5">Proline iminopeptidase</fullName>
        <ecNumber evidence="4">3.4.11.5</ecNumber>
    </recommendedName>
    <alternativeName>
        <fullName evidence="10">Prolyl aminopeptidase</fullName>
    </alternativeName>
</protein>
<keyword evidence="8" id="KW-0645">Protease</keyword>
<keyword evidence="14" id="KW-1185">Reference proteome</keyword>
<sequence>MPPPTSPTADRPEPVPPGTTGSGAMAPPEVFDREWLTLADGQQMCVHHAGQPGGRPLLVLHGGPGSAQSPALWQACAGLPVHLIAPDQRGCGQSRPAGAASLWASAADGLRTPANTLPLLLDDLRRLHHHLRPRLARARWGVLGGSWGATLALAHAVDAPSQVDGLVLRATFVGRPRDVAAFFGIGTDALDGLLARLAQDLDSADPQRVARTARHWWAWERRQALGATAWRQALAAGTISRTASFDPDALPPPPCQPWPEGPALDALITRYRIQIAWLRRGCDLQPGLIERARTLAPMPVHLLHAADDRVCPAAAARELAAALPEPARVHWRLLPEGGHDPLQPALRSAQRQALQAWLATDTDGQGIAVDGTGSGPAASPGHPA</sequence>
<evidence type="ECO:0000256" key="11">
    <source>
        <dbReference type="SAM" id="MobiDB-lite"/>
    </source>
</evidence>
<dbReference type="EMBL" id="JBBUTF010000013">
    <property type="protein sequence ID" value="MEK8027174.1"/>
    <property type="molecule type" value="Genomic_DNA"/>
</dbReference>
<dbReference type="Pfam" id="PF00561">
    <property type="entry name" value="Abhydrolase_1"/>
    <property type="match status" value="1"/>
</dbReference>
<evidence type="ECO:0000313" key="13">
    <source>
        <dbReference type="EMBL" id="MEK8027174.1"/>
    </source>
</evidence>
<name>A0ABU9BB91_9BURK</name>
<feature type="domain" description="AB hydrolase-1" evidence="12">
    <location>
        <begin position="56"/>
        <end position="340"/>
    </location>
</feature>
<evidence type="ECO:0000256" key="10">
    <source>
        <dbReference type="ARBA" id="ARBA00029605"/>
    </source>
</evidence>
<evidence type="ECO:0000256" key="4">
    <source>
        <dbReference type="ARBA" id="ARBA00012568"/>
    </source>
</evidence>
<comment type="caution">
    <text evidence="13">The sequence shown here is derived from an EMBL/GenBank/DDBJ whole genome shotgun (WGS) entry which is preliminary data.</text>
</comment>
<comment type="similarity">
    <text evidence="3">Belongs to the peptidase S33 family.</text>
</comment>
<evidence type="ECO:0000313" key="14">
    <source>
        <dbReference type="Proteomes" id="UP001368500"/>
    </source>
</evidence>
<feature type="region of interest" description="Disordered" evidence="11">
    <location>
        <begin position="365"/>
        <end position="384"/>
    </location>
</feature>
<gene>
    <name evidence="13" type="ORF">AACH11_14500</name>
</gene>
<evidence type="ECO:0000256" key="7">
    <source>
        <dbReference type="ARBA" id="ARBA00022490"/>
    </source>
</evidence>